<accession>A0AAD5LV23</accession>
<evidence type="ECO:0000313" key="2">
    <source>
        <dbReference type="Proteomes" id="UP001209570"/>
    </source>
</evidence>
<protein>
    <submittedName>
        <fullName evidence="1">Uncharacterized protein</fullName>
    </submittedName>
</protein>
<comment type="caution">
    <text evidence="1">The sequence shown here is derived from an EMBL/GenBank/DDBJ whole genome shotgun (WGS) entry which is preliminary data.</text>
</comment>
<dbReference type="AlphaFoldDB" id="A0AAD5LV23"/>
<reference evidence="1" key="1">
    <citation type="submission" date="2021-12" db="EMBL/GenBank/DDBJ databases">
        <title>Prjna785345.</title>
        <authorList>
            <person name="Rujirawat T."/>
            <person name="Krajaejun T."/>
        </authorList>
    </citation>
    <scope>NUCLEOTIDE SEQUENCE</scope>
    <source>
        <strain evidence="1">Pi057C3</strain>
    </source>
</reference>
<organism evidence="1 2">
    <name type="scientific">Pythium insidiosum</name>
    <name type="common">Pythiosis disease agent</name>
    <dbReference type="NCBI Taxonomy" id="114742"/>
    <lineage>
        <taxon>Eukaryota</taxon>
        <taxon>Sar</taxon>
        <taxon>Stramenopiles</taxon>
        <taxon>Oomycota</taxon>
        <taxon>Peronosporomycetes</taxon>
        <taxon>Pythiales</taxon>
        <taxon>Pythiaceae</taxon>
        <taxon>Pythium</taxon>
    </lineage>
</organism>
<evidence type="ECO:0000313" key="1">
    <source>
        <dbReference type="EMBL" id="KAJ0410327.1"/>
    </source>
</evidence>
<sequence>MHMVKSEASVFLLDAHFAVILIYCDLGQGSESVAAMPFPPPHSAVVRQEIERRLQDSSRRRTPRFLQIDARAMPDLFGPLSPRQGLDVRTFHALLLDECGRAGEEYASFSTTIRLAQV</sequence>
<keyword evidence="2" id="KW-1185">Reference proteome</keyword>
<name>A0AAD5LV23_PYTIN</name>
<proteinExistence type="predicted"/>
<gene>
    <name evidence="1" type="ORF">P43SY_002659</name>
</gene>
<dbReference type="EMBL" id="JAKCXM010000001">
    <property type="protein sequence ID" value="KAJ0410327.1"/>
    <property type="molecule type" value="Genomic_DNA"/>
</dbReference>
<dbReference type="Proteomes" id="UP001209570">
    <property type="component" value="Unassembled WGS sequence"/>
</dbReference>